<accession>A0AAF0YV13</accession>
<organism evidence="1 2">
    <name type="scientific">Corynebacterium pyruviciproducens</name>
    <dbReference type="NCBI Taxonomy" id="598660"/>
    <lineage>
        <taxon>Bacteria</taxon>
        <taxon>Bacillati</taxon>
        <taxon>Actinomycetota</taxon>
        <taxon>Actinomycetes</taxon>
        <taxon>Mycobacteriales</taxon>
        <taxon>Corynebacteriaceae</taxon>
        <taxon>Corynebacterium</taxon>
    </lineage>
</organism>
<reference evidence="1" key="2">
    <citation type="submission" date="2023-10" db="EMBL/GenBank/DDBJ databases">
        <authorList>
            <person name="Choi B."/>
        </authorList>
    </citation>
    <scope>NUCLEOTIDE SEQUENCE</scope>
    <source>
        <strain evidence="1">UMB0763</strain>
    </source>
</reference>
<reference evidence="1" key="1">
    <citation type="submission" date="2017-12" db="EMBL/GenBank/DDBJ databases">
        <authorList>
            <person name="Thomas-White K."/>
            <person name="Wolfe A.J."/>
        </authorList>
    </citation>
    <scope>NUCLEOTIDE SEQUENCE</scope>
    <source>
        <strain evidence="1">UMB0763</strain>
    </source>
</reference>
<name>A0AAF0YV13_9CORY</name>
<dbReference type="KEGG" id="cpyr:CYJ47_06435"/>
<gene>
    <name evidence="1" type="ORF">CYJ47_06435</name>
</gene>
<dbReference type="Pfam" id="PF25673">
    <property type="entry name" value="Terminase_7"/>
    <property type="match status" value="1"/>
</dbReference>
<dbReference type="RefSeq" id="WP_219350881.1">
    <property type="nucleotide sequence ID" value="NZ_CP136958.1"/>
</dbReference>
<sequence>MTRIEVDGEVVQPELGLENPHPIITDLWDSMGRSGQAKYYEPSDYEYARFILHFANDLIWAKRPSAQMFVGINSALSDLLVSEGARRRVQMEVDRQKAKAEVVDLSEMFKERFKDA</sequence>
<dbReference type="AlphaFoldDB" id="A0AAF0YV13"/>
<protein>
    <submittedName>
        <fullName evidence="1">Uncharacterized protein</fullName>
    </submittedName>
</protein>
<dbReference type="EMBL" id="CP136958">
    <property type="protein sequence ID" value="WOT03386.1"/>
    <property type="molecule type" value="Genomic_DNA"/>
</dbReference>
<dbReference type="InterPro" id="IPR057972">
    <property type="entry name" value="Terminase_7"/>
</dbReference>
<dbReference type="Proteomes" id="UP000234560">
    <property type="component" value="Chromosome"/>
</dbReference>
<evidence type="ECO:0000313" key="1">
    <source>
        <dbReference type="EMBL" id="WOT03386.1"/>
    </source>
</evidence>
<proteinExistence type="predicted"/>
<evidence type="ECO:0000313" key="2">
    <source>
        <dbReference type="Proteomes" id="UP000234560"/>
    </source>
</evidence>